<proteinExistence type="inferred from homology"/>
<evidence type="ECO:0000256" key="3">
    <source>
        <dbReference type="ARBA" id="ARBA00023015"/>
    </source>
</evidence>
<dbReference type="InterPro" id="IPR004827">
    <property type="entry name" value="bZIP"/>
</dbReference>
<gene>
    <name evidence="10" type="ORF">CHRIB12_LOCUS3969</name>
</gene>
<sequence length="357" mass="40053">MTHQKKHPGYTVNSITFYNPPYNSQQTTAVNQQHLQQAPLSFPSPQYVSYAPLISSPSSSTAETSIAANLSHQVHSTMQAHPPSTVNLQQLSPQFFHLYPQLVIPSFTPISADVKVAKVISSSSDAPSSTNVKVAKVQVKDVSSSSNNVKAANGEKNISSSSNTSSSAINNVKVFSSSSNTSSSAINNVKVFSSSSNTLSSIDVKDVNLVLSTDKKIQRLERNRLAARECRERRKAYIINLENRTSKLEDDNLILRYQIQELTTKLELMEYINQDNIRLENEVRELKKRIMGQANKCDRVINDDVVIIDDDYDYDDVRIVKTESEDPLIFLHNGIIRYYGIIVDINYSIYFFTLYNI</sequence>
<comment type="similarity">
    <text evidence="2">Belongs to the bZIP family.</text>
</comment>
<protein>
    <recommendedName>
        <fullName evidence="9">BZIP domain-containing protein</fullName>
    </recommendedName>
</protein>
<dbReference type="PROSITE" id="PS00036">
    <property type="entry name" value="BZIP_BASIC"/>
    <property type="match status" value="1"/>
</dbReference>
<dbReference type="OrthoDB" id="295274at2759"/>
<evidence type="ECO:0000256" key="8">
    <source>
        <dbReference type="SAM" id="MobiDB-lite"/>
    </source>
</evidence>
<evidence type="ECO:0000256" key="4">
    <source>
        <dbReference type="ARBA" id="ARBA00023125"/>
    </source>
</evidence>
<reference evidence="10" key="1">
    <citation type="submission" date="2020-05" db="EMBL/GenBank/DDBJ databases">
        <authorList>
            <person name="Rincon C."/>
            <person name="Sanders R I."/>
            <person name="Robbins C."/>
            <person name="Chaturvedi A."/>
        </authorList>
    </citation>
    <scope>NUCLEOTIDE SEQUENCE</scope>
    <source>
        <strain evidence="10">CHB12</strain>
    </source>
</reference>
<evidence type="ECO:0000256" key="1">
    <source>
        <dbReference type="ARBA" id="ARBA00004123"/>
    </source>
</evidence>
<dbReference type="SMART" id="SM00338">
    <property type="entry name" value="BRLZ"/>
    <property type="match status" value="1"/>
</dbReference>
<dbReference type="Proteomes" id="UP000684084">
    <property type="component" value="Unassembled WGS sequence"/>
</dbReference>
<dbReference type="GO" id="GO:0003677">
    <property type="term" value="F:DNA binding"/>
    <property type="evidence" value="ECO:0007669"/>
    <property type="project" value="UniProtKB-KW"/>
</dbReference>
<dbReference type="GO" id="GO:0003700">
    <property type="term" value="F:DNA-binding transcription factor activity"/>
    <property type="evidence" value="ECO:0007669"/>
    <property type="project" value="InterPro"/>
</dbReference>
<feature type="region of interest" description="Disordered" evidence="8">
    <location>
        <begin position="146"/>
        <end position="166"/>
    </location>
</feature>
<keyword evidence="5" id="KW-0804">Transcription</keyword>
<comment type="subcellular location">
    <subcellularLocation>
        <location evidence="1">Nucleus</location>
    </subcellularLocation>
</comment>
<keyword evidence="3" id="KW-0805">Transcription regulation</keyword>
<dbReference type="CDD" id="cd14690">
    <property type="entry name" value="bZIP_CREB1"/>
    <property type="match status" value="1"/>
</dbReference>
<accession>A0A915YVH1</accession>
<feature type="domain" description="BZIP" evidence="9">
    <location>
        <begin position="213"/>
        <end position="270"/>
    </location>
</feature>
<keyword evidence="7" id="KW-0175">Coiled coil</keyword>
<name>A0A915YVH1_9GLOM</name>
<evidence type="ECO:0000313" key="11">
    <source>
        <dbReference type="Proteomes" id="UP000684084"/>
    </source>
</evidence>
<keyword evidence="6" id="KW-0539">Nucleus</keyword>
<evidence type="ECO:0000256" key="2">
    <source>
        <dbReference type="ARBA" id="ARBA00007163"/>
    </source>
</evidence>
<evidence type="ECO:0000256" key="7">
    <source>
        <dbReference type="SAM" id="Coils"/>
    </source>
</evidence>
<dbReference type="AlphaFoldDB" id="A0A915YVH1"/>
<feature type="coiled-coil region" evidence="7">
    <location>
        <begin position="269"/>
        <end position="296"/>
    </location>
</feature>
<evidence type="ECO:0000313" key="10">
    <source>
        <dbReference type="EMBL" id="CAB5344529.1"/>
    </source>
</evidence>
<evidence type="ECO:0000259" key="9">
    <source>
        <dbReference type="PROSITE" id="PS50217"/>
    </source>
</evidence>
<comment type="caution">
    <text evidence="10">The sequence shown here is derived from an EMBL/GenBank/DDBJ whole genome shotgun (WGS) entry which is preliminary data.</text>
</comment>
<evidence type="ECO:0000256" key="5">
    <source>
        <dbReference type="ARBA" id="ARBA00023163"/>
    </source>
</evidence>
<dbReference type="PANTHER" id="PTHR47416">
    <property type="entry name" value="BASIC-LEUCINE ZIPPER TRANSCRIPTION FACTOR F-RELATED"/>
    <property type="match status" value="1"/>
</dbReference>
<keyword evidence="4" id="KW-0238">DNA-binding</keyword>
<dbReference type="PROSITE" id="PS50217">
    <property type="entry name" value="BZIP"/>
    <property type="match status" value="1"/>
</dbReference>
<dbReference type="PANTHER" id="PTHR47416:SF8">
    <property type="entry name" value="BASIC-LEUCINE ZIPPER TRANSCRIPTION FACTOR E-RELATED"/>
    <property type="match status" value="1"/>
</dbReference>
<evidence type="ECO:0000256" key="6">
    <source>
        <dbReference type="ARBA" id="ARBA00023242"/>
    </source>
</evidence>
<dbReference type="Pfam" id="PF00170">
    <property type="entry name" value="bZIP_1"/>
    <property type="match status" value="1"/>
</dbReference>
<organism evidence="10 11">
    <name type="scientific">Rhizophagus irregularis</name>
    <dbReference type="NCBI Taxonomy" id="588596"/>
    <lineage>
        <taxon>Eukaryota</taxon>
        <taxon>Fungi</taxon>
        <taxon>Fungi incertae sedis</taxon>
        <taxon>Mucoromycota</taxon>
        <taxon>Glomeromycotina</taxon>
        <taxon>Glomeromycetes</taxon>
        <taxon>Glomerales</taxon>
        <taxon>Glomeraceae</taxon>
        <taxon>Rhizophagus</taxon>
    </lineage>
</organism>
<dbReference type="VEuPathDB" id="FungiDB:RhiirFUN_024271"/>
<dbReference type="GO" id="GO:0005634">
    <property type="term" value="C:nucleus"/>
    <property type="evidence" value="ECO:0007669"/>
    <property type="project" value="UniProtKB-SubCell"/>
</dbReference>
<dbReference type="EMBL" id="CAGKOT010000005">
    <property type="protein sequence ID" value="CAB5344529.1"/>
    <property type="molecule type" value="Genomic_DNA"/>
</dbReference>